<feature type="transmembrane region" description="Helical" evidence="6">
    <location>
        <begin position="402"/>
        <end position="423"/>
    </location>
</feature>
<dbReference type="FunFam" id="1.20.1740.10:FF:000025">
    <property type="entry name" value="High-affinity methionine permease"/>
    <property type="match status" value="1"/>
</dbReference>
<accession>A0AAE0NHQ5</accession>
<evidence type="ECO:0000256" key="2">
    <source>
        <dbReference type="ARBA" id="ARBA00022692"/>
    </source>
</evidence>
<feature type="compositionally biased region" description="Polar residues" evidence="5">
    <location>
        <begin position="10"/>
        <end position="23"/>
    </location>
</feature>
<comment type="caution">
    <text evidence="7">The sequence shown here is derived from an EMBL/GenBank/DDBJ whole genome shotgun (WGS) entry which is preliminary data.</text>
</comment>
<feature type="transmembrane region" description="Helical" evidence="6">
    <location>
        <begin position="504"/>
        <end position="528"/>
    </location>
</feature>
<feature type="transmembrane region" description="Helical" evidence="6">
    <location>
        <begin position="113"/>
        <end position="136"/>
    </location>
</feature>
<evidence type="ECO:0000313" key="7">
    <source>
        <dbReference type="EMBL" id="KAK3381751.1"/>
    </source>
</evidence>
<protein>
    <submittedName>
        <fullName evidence="7">Amino acid permease-domain-containing protein</fullName>
    </submittedName>
</protein>
<dbReference type="GO" id="GO:0016020">
    <property type="term" value="C:membrane"/>
    <property type="evidence" value="ECO:0007669"/>
    <property type="project" value="UniProtKB-SubCell"/>
</dbReference>
<evidence type="ECO:0000256" key="4">
    <source>
        <dbReference type="ARBA" id="ARBA00023136"/>
    </source>
</evidence>
<dbReference type="GO" id="GO:0015179">
    <property type="term" value="F:L-amino acid transmembrane transporter activity"/>
    <property type="evidence" value="ECO:0007669"/>
    <property type="project" value="TreeGrafter"/>
</dbReference>
<feature type="transmembrane region" description="Helical" evidence="6">
    <location>
        <begin position="435"/>
        <end position="454"/>
    </location>
</feature>
<dbReference type="EMBL" id="JAULSW010000005">
    <property type="protein sequence ID" value="KAK3381751.1"/>
    <property type="molecule type" value="Genomic_DNA"/>
</dbReference>
<evidence type="ECO:0000256" key="3">
    <source>
        <dbReference type="ARBA" id="ARBA00022989"/>
    </source>
</evidence>
<feature type="transmembrane region" description="Helical" evidence="6">
    <location>
        <begin position="474"/>
        <end position="492"/>
    </location>
</feature>
<evidence type="ECO:0000256" key="5">
    <source>
        <dbReference type="SAM" id="MobiDB-lite"/>
    </source>
</evidence>
<evidence type="ECO:0000256" key="6">
    <source>
        <dbReference type="SAM" id="Phobius"/>
    </source>
</evidence>
<keyword evidence="8" id="KW-1185">Reference proteome</keyword>
<feature type="transmembrane region" description="Helical" evidence="6">
    <location>
        <begin position="306"/>
        <end position="327"/>
    </location>
</feature>
<dbReference type="AlphaFoldDB" id="A0AAE0NHQ5"/>
<gene>
    <name evidence="7" type="ORF">B0H63DRAFT_476558</name>
</gene>
<keyword evidence="2 6" id="KW-0812">Transmembrane</keyword>
<dbReference type="Gene3D" id="1.20.1740.10">
    <property type="entry name" value="Amino acid/polyamine transporter I"/>
    <property type="match status" value="1"/>
</dbReference>
<dbReference type="InterPro" id="IPR002293">
    <property type="entry name" value="AA/rel_permease1"/>
</dbReference>
<dbReference type="PANTHER" id="PTHR11785:SF353">
    <property type="entry name" value="METHIONINE TRANSPORTER (EUROFUNG)"/>
    <property type="match status" value="1"/>
</dbReference>
<dbReference type="PANTHER" id="PTHR11785">
    <property type="entry name" value="AMINO ACID TRANSPORTER"/>
    <property type="match status" value="1"/>
</dbReference>
<feature type="transmembrane region" description="Helical" evidence="6">
    <location>
        <begin position="360"/>
        <end position="381"/>
    </location>
</feature>
<feature type="transmembrane region" description="Helical" evidence="6">
    <location>
        <begin position="156"/>
        <end position="184"/>
    </location>
</feature>
<feature type="transmembrane region" description="Helical" evidence="6">
    <location>
        <begin position="196"/>
        <end position="214"/>
    </location>
</feature>
<feature type="region of interest" description="Disordered" evidence="5">
    <location>
        <begin position="577"/>
        <end position="596"/>
    </location>
</feature>
<evidence type="ECO:0000256" key="1">
    <source>
        <dbReference type="ARBA" id="ARBA00004141"/>
    </source>
</evidence>
<dbReference type="Proteomes" id="UP001285441">
    <property type="component" value="Unassembled WGS sequence"/>
</dbReference>
<sequence>MSFNWRRPFSSRQGAGTITGDNYNANNATTSTFEGGEISDGSLKYTFEKGGNDSLPSYQEASGAPVERHSPLGYTVGPITIIFLNISKMIGTGVFSTPSGILSGTGSVGLSMIYWALGFFTSIASLSVYLEYASYFPNRSGSEVVYLEQAYPRPRWLFPTAFAFLSVALSFSSSNAIVLSQYLFRTNGHIPTPWELKGVAIAGYTVAVLVVAFHTRASYWISNGIGVVKVLTLVFISLTGLIVLGGNVSRIPDPHANFVNPFEGQATPYGLTNALYKIIFSYTGFENAFNVVNEVKNPVKQLRRNGFISLGIVTALYILANIAYLSAVPKADLKAAKLIAASLFFTNVFGPGKAVQGLNILIALSSFGNLVAVLLGSSRLIRECGRQGVLPFPRYWASTRPFGTPLGPYSIKWAMTILMILAPPAGDAFNFIMDLQVYPSAFFNVVMAVGIYLVRFRRRRLGLPRPEFKAWDPVIVFNIAVNVYLLVMPWYPPAGGIYAGDVSFWYATYVVAGIGILAGCGIYYWAWISAFPKLRGYRIRQEVLTLDDGATTHKLLKVPVAELAHYDATHDAVGRSIGESGSEAGRHDSADLKGEEAVGVVRTADLEK</sequence>
<feature type="transmembrane region" description="Helical" evidence="6">
    <location>
        <begin position="220"/>
        <end position="244"/>
    </location>
</feature>
<reference evidence="7" key="2">
    <citation type="submission" date="2023-06" db="EMBL/GenBank/DDBJ databases">
        <authorList>
            <consortium name="Lawrence Berkeley National Laboratory"/>
            <person name="Haridas S."/>
            <person name="Hensen N."/>
            <person name="Bonometti L."/>
            <person name="Westerberg I."/>
            <person name="Brannstrom I.O."/>
            <person name="Guillou S."/>
            <person name="Cros-Aarteil S."/>
            <person name="Calhoun S."/>
            <person name="Kuo A."/>
            <person name="Mondo S."/>
            <person name="Pangilinan J."/>
            <person name="Riley R."/>
            <person name="LaButti K."/>
            <person name="Andreopoulos B."/>
            <person name="Lipzen A."/>
            <person name="Chen C."/>
            <person name="Yanf M."/>
            <person name="Daum C."/>
            <person name="Ng V."/>
            <person name="Clum A."/>
            <person name="Steindorff A."/>
            <person name="Ohm R."/>
            <person name="Martin F."/>
            <person name="Silar P."/>
            <person name="Natvig D."/>
            <person name="Lalanne C."/>
            <person name="Gautier V."/>
            <person name="Ament-velasquez S.L."/>
            <person name="Kruys A."/>
            <person name="Hutchinson M.I."/>
            <person name="Powell A.J."/>
            <person name="Barry K."/>
            <person name="Miller A.N."/>
            <person name="Grigoriev I.V."/>
            <person name="Debuchy R."/>
            <person name="Gladieux P."/>
            <person name="Thoren M.H."/>
            <person name="Johannesson H."/>
        </authorList>
    </citation>
    <scope>NUCLEOTIDE SEQUENCE</scope>
    <source>
        <strain evidence="7">CBS 232.78</strain>
    </source>
</reference>
<name>A0AAE0NHQ5_9PEZI</name>
<evidence type="ECO:0000313" key="8">
    <source>
        <dbReference type="Proteomes" id="UP001285441"/>
    </source>
</evidence>
<reference evidence="7" key="1">
    <citation type="journal article" date="2023" name="Mol. Phylogenet. Evol.">
        <title>Genome-scale phylogeny and comparative genomics of the fungal order Sordariales.</title>
        <authorList>
            <person name="Hensen N."/>
            <person name="Bonometti L."/>
            <person name="Westerberg I."/>
            <person name="Brannstrom I.O."/>
            <person name="Guillou S."/>
            <person name="Cros-Aarteil S."/>
            <person name="Calhoun S."/>
            <person name="Haridas S."/>
            <person name="Kuo A."/>
            <person name="Mondo S."/>
            <person name="Pangilinan J."/>
            <person name="Riley R."/>
            <person name="LaButti K."/>
            <person name="Andreopoulos B."/>
            <person name="Lipzen A."/>
            <person name="Chen C."/>
            <person name="Yan M."/>
            <person name="Daum C."/>
            <person name="Ng V."/>
            <person name="Clum A."/>
            <person name="Steindorff A."/>
            <person name="Ohm R.A."/>
            <person name="Martin F."/>
            <person name="Silar P."/>
            <person name="Natvig D.O."/>
            <person name="Lalanne C."/>
            <person name="Gautier V."/>
            <person name="Ament-Velasquez S.L."/>
            <person name="Kruys A."/>
            <person name="Hutchinson M.I."/>
            <person name="Powell A.J."/>
            <person name="Barry K."/>
            <person name="Miller A.N."/>
            <person name="Grigoriev I.V."/>
            <person name="Debuchy R."/>
            <person name="Gladieux P."/>
            <person name="Hiltunen Thoren M."/>
            <person name="Johannesson H."/>
        </authorList>
    </citation>
    <scope>NUCLEOTIDE SEQUENCE</scope>
    <source>
        <strain evidence="7">CBS 232.78</strain>
    </source>
</reference>
<feature type="compositionally biased region" description="Basic and acidic residues" evidence="5">
    <location>
        <begin position="584"/>
        <end position="596"/>
    </location>
</feature>
<dbReference type="Pfam" id="PF13520">
    <property type="entry name" value="AA_permease_2"/>
    <property type="match status" value="1"/>
</dbReference>
<keyword evidence="3 6" id="KW-1133">Transmembrane helix</keyword>
<keyword evidence="4 6" id="KW-0472">Membrane</keyword>
<proteinExistence type="predicted"/>
<dbReference type="InterPro" id="IPR050598">
    <property type="entry name" value="AminoAcid_Transporter"/>
</dbReference>
<feature type="region of interest" description="Disordered" evidence="5">
    <location>
        <begin position="1"/>
        <end position="23"/>
    </location>
</feature>
<organism evidence="7 8">
    <name type="scientific">Podospora didyma</name>
    <dbReference type="NCBI Taxonomy" id="330526"/>
    <lineage>
        <taxon>Eukaryota</taxon>
        <taxon>Fungi</taxon>
        <taxon>Dikarya</taxon>
        <taxon>Ascomycota</taxon>
        <taxon>Pezizomycotina</taxon>
        <taxon>Sordariomycetes</taxon>
        <taxon>Sordariomycetidae</taxon>
        <taxon>Sordariales</taxon>
        <taxon>Podosporaceae</taxon>
        <taxon>Podospora</taxon>
    </lineage>
</organism>
<comment type="subcellular location">
    <subcellularLocation>
        <location evidence="1">Membrane</location>
        <topology evidence="1">Multi-pass membrane protein</topology>
    </subcellularLocation>
</comment>